<reference evidence="1" key="2">
    <citation type="submission" date="2019-11" db="EMBL/GenBank/DDBJ databases">
        <title>Improved Assembly of Tolypothrix boutellei genome.</title>
        <authorList>
            <person name="Sarangi A.N."/>
            <person name="Mukherjee M."/>
            <person name="Ghosh S."/>
            <person name="Singh D."/>
            <person name="Das A."/>
            <person name="Kant S."/>
            <person name="Prusty A."/>
            <person name="Tripathy S."/>
        </authorList>
    </citation>
    <scope>NUCLEOTIDE SEQUENCE</scope>
    <source>
        <strain evidence="1">VB521301</strain>
    </source>
</reference>
<dbReference type="EMBL" id="JHEG04000001">
    <property type="protein sequence ID" value="KAF3890385.1"/>
    <property type="molecule type" value="Genomic_DNA"/>
</dbReference>
<protein>
    <submittedName>
        <fullName evidence="1">Uncharacterized protein</fullName>
    </submittedName>
</protein>
<name>A0A8S9TDI5_9CYAN</name>
<dbReference type="Proteomes" id="UP000029738">
    <property type="component" value="Unassembled WGS sequence"/>
</dbReference>
<organism evidence="1 2">
    <name type="scientific">Tolypothrix bouteillei VB521301</name>
    <dbReference type="NCBI Taxonomy" id="1479485"/>
    <lineage>
        <taxon>Bacteria</taxon>
        <taxon>Bacillati</taxon>
        <taxon>Cyanobacteriota</taxon>
        <taxon>Cyanophyceae</taxon>
        <taxon>Nostocales</taxon>
        <taxon>Tolypothrichaceae</taxon>
        <taxon>Tolypothrix</taxon>
    </lineage>
</organism>
<accession>A0A8S9TDI5</accession>
<gene>
    <name evidence="1" type="ORF">DA73_0400036765</name>
</gene>
<proteinExistence type="predicted"/>
<dbReference type="AlphaFoldDB" id="A0A8S9TDI5"/>
<sequence>MLLHNVLHTIRAIALILTLDPSRQKNFWLSQSSFILIAKGWERGGEPNLSFANSILQQVGDLSSLATTRTAKYQWQWIF</sequence>
<dbReference type="RefSeq" id="WP_038092938.1">
    <property type="nucleotide sequence ID" value="NZ_JHEG04000001.1"/>
</dbReference>
<evidence type="ECO:0000313" key="2">
    <source>
        <dbReference type="Proteomes" id="UP000029738"/>
    </source>
</evidence>
<keyword evidence="2" id="KW-1185">Reference proteome</keyword>
<reference evidence="1" key="1">
    <citation type="journal article" date="2015" name="Genome Announc.">
        <title>Draft Genome Sequence of Tolypothrix boutellei Strain VB521301.</title>
        <authorList>
            <person name="Chandrababunaidu M.M."/>
            <person name="Singh D."/>
            <person name="Sen D."/>
            <person name="Bhan S."/>
            <person name="Das S."/>
            <person name="Gupta A."/>
            <person name="Adhikary S.P."/>
            <person name="Tripathy S."/>
        </authorList>
    </citation>
    <scope>NUCLEOTIDE SEQUENCE</scope>
    <source>
        <strain evidence="1">VB521301</strain>
    </source>
</reference>
<evidence type="ECO:0000313" key="1">
    <source>
        <dbReference type="EMBL" id="KAF3890385.1"/>
    </source>
</evidence>
<comment type="caution">
    <text evidence="1">The sequence shown here is derived from an EMBL/GenBank/DDBJ whole genome shotgun (WGS) entry which is preliminary data.</text>
</comment>